<gene>
    <name evidence="1" type="ORF">E2C01_095881</name>
</gene>
<comment type="caution">
    <text evidence="1">The sequence shown here is derived from an EMBL/GenBank/DDBJ whole genome shotgun (WGS) entry which is preliminary data.</text>
</comment>
<reference evidence="1 2" key="1">
    <citation type="submission" date="2019-05" db="EMBL/GenBank/DDBJ databases">
        <title>Another draft genome of Portunus trituberculatus and its Hox gene families provides insights of decapod evolution.</title>
        <authorList>
            <person name="Jeong J.-H."/>
            <person name="Song I."/>
            <person name="Kim S."/>
            <person name="Choi T."/>
            <person name="Kim D."/>
            <person name="Ryu S."/>
            <person name="Kim W."/>
        </authorList>
    </citation>
    <scope>NUCLEOTIDE SEQUENCE [LARGE SCALE GENOMIC DNA]</scope>
    <source>
        <tissue evidence="1">Muscle</tissue>
    </source>
</reference>
<dbReference type="Proteomes" id="UP000324222">
    <property type="component" value="Unassembled WGS sequence"/>
</dbReference>
<proteinExistence type="predicted"/>
<evidence type="ECO:0000313" key="1">
    <source>
        <dbReference type="EMBL" id="MPD00412.1"/>
    </source>
</evidence>
<protein>
    <submittedName>
        <fullName evidence="1">Uncharacterized protein</fullName>
    </submittedName>
</protein>
<accession>A0A5B7JR07</accession>
<keyword evidence="2" id="KW-1185">Reference proteome</keyword>
<name>A0A5B7JR07_PORTR</name>
<dbReference type="EMBL" id="VSRR010122767">
    <property type="protein sequence ID" value="MPD00412.1"/>
    <property type="molecule type" value="Genomic_DNA"/>
</dbReference>
<sequence>MSQVRRYGLTMSPFRTYYFCTFENFSALRTSAPCLVVRRLHSYFSNPSTGSPKAKVPLAFCLCQLGELEEVLC</sequence>
<evidence type="ECO:0000313" key="2">
    <source>
        <dbReference type="Proteomes" id="UP000324222"/>
    </source>
</evidence>
<dbReference type="AlphaFoldDB" id="A0A5B7JR07"/>
<organism evidence="1 2">
    <name type="scientific">Portunus trituberculatus</name>
    <name type="common">Swimming crab</name>
    <name type="synonym">Neptunus trituberculatus</name>
    <dbReference type="NCBI Taxonomy" id="210409"/>
    <lineage>
        <taxon>Eukaryota</taxon>
        <taxon>Metazoa</taxon>
        <taxon>Ecdysozoa</taxon>
        <taxon>Arthropoda</taxon>
        <taxon>Crustacea</taxon>
        <taxon>Multicrustacea</taxon>
        <taxon>Malacostraca</taxon>
        <taxon>Eumalacostraca</taxon>
        <taxon>Eucarida</taxon>
        <taxon>Decapoda</taxon>
        <taxon>Pleocyemata</taxon>
        <taxon>Brachyura</taxon>
        <taxon>Eubrachyura</taxon>
        <taxon>Portunoidea</taxon>
        <taxon>Portunidae</taxon>
        <taxon>Portuninae</taxon>
        <taxon>Portunus</taxon>
    </lineage>
</organism>